<protein>
    <submittedName>
        <fullName evidence="1">Uncharacterized protein</fullName>
    </submittedName>
</protein>
<name>A0AAW0GH14_9APHY</name>
<sequence length="112" mass="13037">MPNWRDPSDPSDDCPSLKPRMMLSLHTSTIDKQVVSPTDVNPFSTFTSFDILNLDPTRSGDRPHLVLRYCVIPFKSQWTRSVELRYTTFAEAEVEHRGRTHALQELRQHVKR</sequence>
<dbReference type="EMBL" id="JASBNA010000010">
    <property type="protein sequence ID" value="KAK7688756.1"/>
    <property type="molecule type" value="Genomic_DNA"/>
</dbReference>
<gene>
    <name evidence="1" type="ORF">QCA50_008295</name>
</gene>
<comment type="caution">
    <text evidence="1">The sequence shown here is derived from an EMBL/GenBank/DDBJ whole genome shotgun (WGS) entry which is preliminary data.</text>
</comment>
<evidence type="ECO:0000313" key="2">
    <source>
        <dbReference type="Proteomes" id="UP001385951"/>
    </source>
</evidence>
<keyword evidence="2" id="KW-1185">Reference proteome</keyword>
<accession>A0AAW0GH14</accession>
<proteinExistence type="predicted"/>
<reference evidence="1 2" key="1">
    <citation type="submission" date="2022-09" db="EMBL/GenBank/DDBJ databases">
        <authorList>
            <person name="Palmer J.M."/>
        </authorList>
    </citation>
    <scope>NUCLEOTIDE SEQUENCE [LARGE SCALE GENOMIC DNA]</scope>
    <source>
        <strain evidence="1 2">DSM 7382</strain>
    </source>
</reference>
<organism evidence="1 2">
    <name type="scientific">Cerrena zonata</name>
    <dbReference type="NCBI Taxonomy" id="2478898"/>
    <lineage>
        <taxon>Eukaryota</taxon>
        <taxon>Fungi</taxon>
        <taxon>Dikarya</taxon>
        <taxon>Basidiomycota</taxon>
        <taxon>Agaricomycotina</taxon>
        <taxon>Agaricomycetes</taxon>
        <taxon>Polyporales</taxon>
        <taxon>Cerrenaceae</taxon>
        <taxon>Cerrena</taxon>
    </lineage>
</organism>
<evidence type="ECO:0000313" key="1">
    <source>
        <dbReference type="EMBL" id="KAK7688756.1"/>
    </source>
</evidence>
<dbReference type="Proteomes" id="UP001385951">
    <property type="component" value="Unassembled WGS sequence"/>
</dbReference>
<dbReference type="AlphaFoldDB" id="A0AAW0GH14"/>